<proteinExistence type="predicted"/>
<evidence type="ECO:0000313" key="3">
    <source>
        <dbReference type="Proteomes" id="UP000027982"/>
    </source>
</evidence>
<feature type="domain" description="SnoaL-like" evidence="1">
    <location>
        <begin position="20"/>
        <end position="112"/>
    </location>
</feature>
<dbReference type="STRING" id="661478.OP10G_1615"/>
<evidence type="ECO:0000313" key="2">
    <source>
        <dbReference type="EMBL" id="AIE84983.1"/>
    </source>
</evidence>
<dbReference type="AlphaFoldDB" id="A0A068NN50"/>
<evidence type="ECO:0000259" key="1">
    <source>
        <dbReference type="Pfam" id="PF12680"/>
    </source>
</evidence>
<dbReference type="InterPro" id="IPR037401">
    <property type="entry name" value="SnoaL-like"/>
</dbReference>
<sequence>MDAAELLLRHLSLVGRAATAEELEIYAADVVAEFPYAPEDHTRRLEGPAAIAQFLENIGKFAEGFRLGDPAIHPTADGCIAEYHGDAVFKSTGRPYSQDYISVIRVESGRIAGIREYYDPLRVLRAMGEID</sequence>
<dbReference type="Gene3D" id="3.10.450.50">
    <property type="match status" value="1"/>
</dbReference>
<dbReference type="InterPro" id="IPR032710">
    <property type="entry name" value="NTF2-like_dom_sf"/>
</dbReference>
<dbReference type="EMBL" id="CP007139">
    <property type="protein sequence ID" value="AIE84983.1"/>
    <property type="molecule type" value="Genomic_DNA"/>
</dbReference>
<keyword evidence="3" id="KW-1185">Reference proteome</keyword>
<dbReference type="Proteomes" id="UP000027982">
    <property type="component" value="Chromosome"/>
</dbReference>
<dbReference type="OrthoDB" id="2083380at2"/>
<organism evidence="2 3">
    <name type="scientific">Fimbriimonas ginsengisoli Gsoil 348</name>
    <dbReference type="NCBI Taxonomy" id="661478"/>
    <lineage>
        <taxon>Bacteria</taxon>
        <taxon>Bacillati</taxon>
        <taxon>Armatimonadota</taxon>
        <taxon>Fimbriimonadia</taxon>
        <taxon>Fimbriimonadales</taxon>
        <taxon>Fimbriimonadaceae</taxon>
        <taxon>Fimbriimonas</taxon>
    </lineage>
</organism>
<dbReference type="eggNOG" id="COG3631">
    <property type="taxonomic scope" value="Bacteria"/>
</dbReference>
<dbReference type="HOGENOM" id="CLU_124277_1_2_0"/>
<accession>A0A068NN50</accession>
<gene>
    <name evidence="2" type="ORF">OP10G_1615</name>
</gene>
<name>A0A068NN50_FIMGI</name>
<reference evidence="2 3" key="1">
    <citation type="journal article" date="2014" name="PLoS ONE">
        <title>The first complete genome sequence of the class fimbriimonadia in the phylum armatimonadetes.</title>
        <authorList>
            <person name="Hu Z.Y."/>
            <person name="Wang Y.Z."/>
            <person name="Im W.T."/>
            <person name="Wang S.Y."/>
            <person name="Zhao G.P."/>
            <person name="Zheng H.J."/>
            <person name="Quan Z.X."/>
        </authorList>
    </citation>
    <scope>NUCLEOTIDE SEQUENCE [LARGE SCALE GENOMIC DNA]</scope>
    <source>
        <strain evidence="2">Gsoil 348</strain>
    </source>
</reference>
<dbReference type="SUPFAM" id="SSF54427">
    <property type="entry name" value="NTF2-like"/>
    <property type="match status" value="1"/>
</dbReference>
<protein>
    <recommendedName>
        <fullName evidence="1">SnoaL-like domain-containing protein</fullName>
    </recommendedName>
</protein>
<dbReference type="Pfam" id="PF12680">
    <property type="entry name" value="SnoaL_2"/>
    <property type="match status" value="1"/>
</dbReference>
<dbReference type="KEGG" id="fgi:OP10G_1615"/>
<dbReference type="RefSeq" id="WP_025226413.1">
    <property type="nucleotide sequence ID" value="NZ_CP007139.1"/>
</dbReference>